<sequence length="367" mass="41456">MMKLKILMLGSSLEQNGGIATFEKLIIKYAPTEIEIQHITSHDEGSIAHRLIIFCQALGKFFWKLIFEQTDIIYLQISERANIFRKSIFALIAFLFRKPVLLHAHGAEFHLTYSRLPKWAKQLLSGIFRRCSGLIVLSKTWKDYYVINLGLNPQQVFVLPNPAELPVEIPQRSNADRVTLLFCGRVGQRKGTFDLIEAFANLPVEQKNCTKLIIAGDGDIEQGRKLVEKLNLTKHITFAGWVNSEQRDKLLAEVDIFILPSYNEGLPMAILEAMSWGLPVITTPVGGIPELVVPNENGLLVKPGDIQQLSAAILSLITNEELRLIMGRTARERVMPYDIKNYVNSLLSVYKSVLTSTNKHILYESKV</sequence>
<dbReference type="Pfam" id="PF00534">
    <property type="entry name" value="Glycos_transf_1"/>
    <property type="match status" value="1"/>
</dbReference>
<dbReference type="Pfam" id="PF13439">
    <property type="entry name" value="Glyco_transf_4"/>
    <property type="match status" value="1"/>
</dbReference>
<gene>
    <name evidence="5" type="ORF">A6770_18355</name>
</gene>
<dbReference type="CDD" id="cd03801">
    <property type="entry name" value="GT4_PimA-like"/>
    <property type="match status" value="1"/>
</dbReference>
<dbReference type="PANTHER" id="PTHR12526:SF510">
    <property type="entry name" value="D-INOSITOL 3-PHOSPHATE GLYCOSYLTRANSFERASE"/>
    <property type="match status" value="1"/>
</dbReference>
<keyword evidence="2 5" id="KW-0808">Transferase</keyword>
<evidence type="ECO:0000259" key="3">
    <source>
        <dbReference type="Pfam" id="PF00534"/>
    </source>
</evidence>
<dbReference type="SUPFAM" id="SSF53756">
    <property type="entry name" value="UDP-Glycosyltransferase/glycogen phosphorylase"/>
    <property type="match status" value="1"/>
</dbReference>
<evidence type="ECO:0000313" key="5">
    <source>
        <dbReference type="EMBL" id="RCJ32942.1"/>
    </source>
</evidence>
<evidence type="ECO:0000313" key="6">
    <source>
        <dbReference type="Proteomes" id="UP000252107"/>
    </source>
</evidence>
<dbReference type="GO" id="GO:0016757">
    <property type="term" value="F:glycosyltransferase activity"/>
    <property type="evidence" value="ECO:0007669"/>
    <property type="project" value="UniProtKB-KW"/>
</dbReference>
<evidence type="ECO:0000256" key="2">
    <source>
        <dbReference type="ARBA" id="ARBA00022679"/>
    </source>
</evidence>
<keyword evidence="1" id="KW-0328">Glycosyltransferase</keyword>
<organism evidence="5 6">
    <name type="scientific">Nostoc minutum NIES-26</name>
    <dbReference type="NCBI Taxonomy" id="1844469"/>
    <lineage>
        <taxon>Bacteria</taxon>
        <taxon>Bacillati</taxon>
        <taxon>Cyanobacteriota</taxon>
        <taxon>Cyanophyceae</taxon>
        <taxon>Nostocales</taxon>
        <taxon>Nostocaceae</taxon>
        <taxon>Nostoc</taxon>
    </lineage>
</organism>
<evidence type="ECO:0000259" key="4">
    <source>
        <dbReference type="Pfam" id="PF13439"/>
    </source>
</evidence>
<accession>A0A367RC20</accession>
<evidence type="ECO:0000256" key="1">
    <source>
        <dbReference type="ARBA" id="ARBA00022676"/>
    </source>
</evidence>
<dbReference type="Gene3D" id="3.40.50.2000">
    <property type="entry name" value="Glycogen Phosphorylase B"/>
    <property type="match status" value="2"/>
</dbReference>
<comment type="caution">
    <text evidence="5">The sequence shown here is derived from an EMBL/GenBank/DDBJ whole genome shotgun (WGS) entry which is preliminary data.</text>
</comment>
<protein>
    <submittedName>
        <fullName evidence="5">Glycosyl transferase family 1</fullName>
    </submittedName>
</protein>
<dbReference type="InterPro" id="IPR028098">
    <property type="entry name" value="Glyco_trans_4-like_N"/>
</dbReference>
<reference evidence="5" key="1">
    <citation type="submission" date="2016-04" db="EMBL/GenBank/DDBJ databases">
        <authorList>
            <person name="Tabuchi Yagui T.R."/>
        </authorList>
    </citation>
    <scope>NUCLEOTIDE SEQUENCE [LARGE SCALE GENOMIC DNA]</scope>
    <source>
        <strain evidence="5">NIES-26</strain>
    </source>
</reference>
<dbReference type="AlphaFoldDB" id="A0A367RC20"/>
<proteinExistence type="predicted"/>
<name>A0A367RC20_9NOSO</name>
<keyword evidence="6" id="KW-1185">Reference proteome</keyword>
<dbReference type="Proteomes" id="UP000252107">
    <property type="component" value="Unassembled WGS sequence"/>
</dbReference>
<feature type="domain" description="Glycosyl transferase family 1" evidence="3">
    <location>
        <begin position="172"/>
        <end position="333"/>
    </location>
</feature>
<dbReference type="InterPro" id="IPR001296">
    <property type="entry name" value="Glyco_trans_1"/>
</dbReference>
<feature type="domain" description="Glycosyltransferase subfamily 4-like N-terminal" evidence="4">
    <location>
        <begin position="88"/>
        <end position="162"/>
    </location>
</feature>
<dbReference type="EMBL" id="LXQD01000196">
    <property type="protein sequence ID" value="RCJ32942.1"/>
    <property type="molecule type" value="Genomic_DNA"/>
</dbReference>
<dbReference type="PANTHER" id="PTHR12526">
    <property type="entry name" value="GLYCOSYLTRANSFERASE"/>
    <property type="match status" value="1"/>
</dbReference>